<gene>
    <name evidence="1" type="ORF">CLUMA_CG015523</name>
</gene>
<accession>A0A1J1IS14</accession>
<keyword evidence="2" id="KW-1185">Reference proteome</keyword>
<dbReference type="Proteomes" id="UP000183832">
    <property type="component" value="Unassembled WGS sequence"/>
</dbReference>
<proteinExistence type="predicted"/>
<sequence>MNLVPFHRLTTSESTCAEIEITQSEKKFCSCRHDVTQLARLVAPVCQLSYVLVKLLQFKKQDKTRQVNENEKCLN</sequence>
<evidence type="ECO:0000313" key="1">
    <source>
        <dbReference type="EMBL" id="CRL01886.1"/>
    </source>
</evidence>
<name>A0A1J1IS14_9DIPT</name>
<organism evidence="1 2">
    <name type="scientific">Clunio marinus</name>
    <dbReference type="NCBI Taxonomy" id="568069"/>
    <lineage>
        <taxon>Eukaryota</taxon>
        <taxon>Metazoa</taxon>
        <taxon>Ecdysozoa</taxon>
        <taxon>Arthropoda</taxon>
        <taxon>Hexapoda</taxon>
        <taxon>Insecta</taxon>
        <taxon>Pterygota</taxon>
        <taxon>Neoptera</taxon>
        <taxon>Endopterygota</taxon>
        <taxon>Diptera</taxon>
        <taxon>Nematocera</taxon>
        <taxon>Chironomoidea</taxon>
        <taxon>Chironomidae</taxon>
        <taxon>Clunio</taxon>
    </lineage>
</organism>
<protein>
    <submittedName>
        <fullName evidence="1">CLUMA_CG015523, isoform A</fullName>
    </submittedName>
</protein>
<dbReference type="AlphaFoldDB" id="A0A1J1IS14"/>
<dbReference type="EMBL" id="CVRI01000057">
    <property type="protein sequence ID" value="CRL01886.1"/>
    <property type="molecule type" value="Genomic_DNA"/>
</dbReference>
<reference evidence="1 2" key="1">
    <citation type="submission" date="2015-04" db="EMBL/GenBank/DDBJ databases">
        <authorList>
            <person name="Syromyatnikov M.Y."/>
            <person name="Popov V.N."/>
        </authorList>
    </citation>
    <scope>NUCLEOTIDE SEQUENCE [LARGE SCALE GENOMIC DNA]</scope>
</reference>
<evidence type="ECO:0000313" key="2">
    <source>
        <dbReference type="Proteomes" id="UP000183832"/>
    </source>
</evidence>